<proteinExistence type="predicted"/>
<dbReference type="OrthoDB" id="1905920at2759"/>
<dbReference type="PANTHER" id="PTHR42738:SF15">
    <property type="entry name" value="HYDROXYMETHYLGLUTARYL-COA LYASE"/>
    <property type="match status" value="1"/>
</dbReference>
<dbReference type="InterPro" id="IPR013785">
    <property type="entry name" value="Aldolase_TIM"/>
</dbReference>
<dbReference type="SUPFAM" id="SSF51569">
    <property type="entry name" value="Aldolase"/>
    <property type="match status" value="1"/>
</dbReference>
<organism evidence="3 4">
    <name type="scientific">Striga asiatica</name>
    <name type="common">Asiatic witchweed</name>
    <name type="synonym">Buchnera asiatica</name>
    <dbReference type="NCBI Taxonomy" id="4170"/>
    <lineage>
        <taxon>Eukaryota</taxon>
        <taxon>Viridiplantae</taxon>
        <taxon>Streptophyta</taxon>
        <taxon>Embryophyta</taxon>
        <taxon>Tracheophyta</taxon>
        <taxon>Spermatophyta</taxon>
        <taxon>Magnoliopsida</taxon>
        <taxon>eudicotyledons</taxon>
        <taxon>Gunneridae</taxon>
        <taxon>Pentapetalae</taxon>
        <taxon>asterids</taxon>
        <taxon>lamiids</taxon>
        <taxon>Lamiales</taxon>
        <taxon>Orobanchaceae</taxon>
        <taxon>Buchnereae</taxon>
        <taxon>Striga</taxon>
    </lineage>
</organism>
<dbReference type="GO" id="GO:0006552">
    <property type="term" value="P:L-leucine catabolic process"/>
    <property type="evidence" value="ECO:0007669"/>
    <property type="project" value="TreeGrafter"/>
</dbReference>
<dbReference type="GO" id="GO:0046872">
    <property type="term" value="F:metal ion binding"/>
    <property type="evidence" value="ECO:0007669"/>
    <property type="project" value="UniProtKB-KW"/>
</dbReference>
<dbReference type="InterPro" id="IPR043594">
    <property type="entry name" value="HMGL"/>
</dbReference>
<keyword evidence="4" id="KW-1185">Reference proteome</keyword>
<dbReference type="EMBL" id="BKCP01007749">
    <property type="protein sequence ID" value="GER47192.1"/>
    <property type="molecule type" value="Genomic_DNA"/>
</dbReference>
<evidence type="ECO:0000313" key="4">
    <source>
        <dbReference type="Proteomes" id="UP000325081"/>
    </source>
</evidence>
<keyword evidence="1" id="KW-0479">Metal-binding</keyword>
<dbReference type="Gene3D" id="3.20.20.70">
    <property type="entry name" value="Aldolase class I"/>
    <property type="match status" value="1"/>
</dbReference>
<dbReference type="Proteomes" id="UP000325081">
    <property type="component" value="Unassembled WGS sequence"/>
</dbReference>
<gene>
    <name evidence="3" type="ORF">STAS_24275</name>
</gene>
<evidence type="ECO:0000256" key="1">
    <source>
        <dbReference type="ARBA" id="ARBA00022723"/>
    </source>
</evidence>
<evidence type="ECO:0000313" key="3">
    <source>
        <dbReference type="EMBL" id="GER47192.1"/>
    </source>
</evidence>
<sequence>MGGEIIDNGGDARSCPEQFSKGNGKEASLLKSETNWSSFNFLFGREPDFVGFGTVRALTCHFSSQHQAIDIKHKLMSSIPKFVKIVEVGPRDELQNEKEIMPTNVKVDLIKMLASSSLSVVEATSFVSPKWVPHVFAKVLWFSYLLTNRIFLEHLLMLR</sequence>
<dbReference type="GO" id="GO:0046951">
    <property type="term" value="P:ketone body biosynthetic process"/>
    <property type="evidence" value="ECO:0007669"/>
    <property type="project" value="TreeGrafter"/>
</dbReference>
<evidence type="ECO:0000256" key="2">
    <source>
        <dbReference type="ARBA" id="ARBA00023239"/>
    </source>
</evidence>
<protein>
    <submittedName>
        <fullName evidence="3">Hydroxymethylglutaryl-CoA lyase</fullName>
    </submittedName>
</protein>
<dbReference type="GO" id="GO:0004419">
    <property type="term" value="F:hydroxymethylglutaryl-CoA lyase activity"/>
    <property type="evidence" value="ECO:0007669"/>
    <property type="project" value="TreeGrafter"/>
</dbReference>
<comment type="caution">
    <text evidence="3">The sequence shown here is derived from an EMBL/GenBank/DDBJ whole genome shotgun (WGS) entry which is preliminary data.</text>
</comment>
<name>A0A5A7QQM4_STRAF</name>
<dbReference type="AlphaFoldDB" id="A0A5A7QQM4"/>
<reference evidence="4" key="1">
    <citation type="journal article" date="2019" name="Curr. Biol.">
        <title>Genome Sequence of Striga asiatica Provides Insight into the Evolution of Plant Parasitism.</title>
        <authorList>
            <person name="Yoshida S."/>
            <person name="Kim S."/>
            <person name="Wafula E.K."/>
            <person name="Tanskanen J."/>
            <person name="Kim Y.M."/>
            <person name="Honaas L."/>
            <person name="Yang Z."/>
            <person name="Spallek T."/>
            <person name="Conn C.E."/>
            <person name="Ichihashi Y."/>
            <person name="Cheong K."/>
            <person name="Cui S."/>
            <person name="Der J.P."/>
            <person name="Gundlach H."/>
            <person name="Jiao Y."/>
            <person name="Hori C."/>
            <person name="Ishida J.K."/>
            <person name="Kasahara H."/>
            <person name="Kiba T."/>
            <person name="Kim M.S."/>
            <person name="Koo N."/>
            <person name="Laohavisit A."/>
            <person name="Lee Y.H."/>
            <person name="Lumba S."/>
            <person name="McCourt P."/>
            <person name="Mortimer J.C."/>
            <person name="Mutuku J.M."/>
            <person name="Nomura T."/>
            <person name="Sasaki-Sekimoto Y."/>
            <person name="Seto Y."/>
            <person name="Wang Y."/>
            <person name="Wakatake T."/>
            <person name="Sakakibara H."/>
            <person name="Demura T."/>
            <person name="Yamaguchi S."/>
            <person name="Yoneyama K."/>
            <person name="Manabe R.I."/>
            <person name="Nelson D.C."/>
            <person name="Schulman A.H."/>
            <person name="Timko M.P."/>
            <person name="dePamphilis C.W."/>
            <person name="Choi D."/>
            <person name="Shirasu K."/>
        </authorList>
    </citation>
    <scope>NUCLEOTIDE SEQUENCE [LARGE SCALE GENOMIC DNA]</scope>
    <source>
        <strain evidence="4">cv. UVA1</strain>
    </source>
</reference>
<keyword evidence="2 3" id="KW-0456">Lyase</keyword>
<accession>A0A5A7QQM4</accession>
<dbReference type="PANTHER" id="PTHR42738">
    <property type="entry name" value="HYDROXYMETHYLGLUTARYL-COA LYASE"/>
    <property type="match status" value="1"/>
</dbReference>